<keyword evidence="1" id="KW-1133">Transmembrane helix</keyword>
<evidence type="ECO:0000313" key="3">
    <source>
        <dbReference type="Proteomes" id="UP000823865"/>
    </source>
</evidence>
<feature type="transmembrane region" description="Helical" evidence="1">
    <location>
        <begin position="84"/>
        <end position="102"/>
    </location>
</feature>
<feature type="transmembrane region" description="Helical" evidence="1">
    <location>
        <begin position="45"/>
        <end position="64"/>
    </location>
</feature>
<keyword evidence="1" id="KW-0472">Membrane</keyword>
<dbReference type="EMBL" id="JAHLFU010000017">
    <property type="protein sequence ID" value="MBU3852345.1"/>
    <property type="molecule type" value="Genomic_DNA"/>
</dbReference>
<feature type="transmembrane region" description="Helical" evidence="1">
    <location>
        <begin position="108"/>
        <end position="130"/>
    </location>
</feature>
<accession>A0A9E2L5H5</accession>
<reference evidence="2" key="2">
    <citation type="submission" date="2021-04" db="EMBL/GenBank/DDBJ databases">
        <authorList>
            <person name="Gilroy R."/>
        </authorList>
    </citation>
    <scope>NUCLEOTIDE SEQUENCE</scope>
    <source>
        <strain evidence="2">G3-2149</strain>
    </source>
</reference>
<protein>
    <recommendedName>
        <fullName evidence="4">PAP2 superfamily protein</fullName>
    </recommendedName>
</protein>
<keyword evidence="1" id="KW-0812">Transmembrane</keyword>
<gene>
    <name evidence="2" type="ORF">H9789_00675</name>
</gene>
<feature type="transmembrane region" description="Helical" evidence="1">
    <location>
        <begin position="186"/>
        <end position="206"/>
    </location>
</feature>
<comment type="caution">
    <text evidence="2">The sequence shown here is derived from an EMBL/GenBank/DDBJ whole genome shotgun (WGS) entry which is preliminary data.</text>
</comment>
<sequence>MSDKQIILIARFFSGLFRPFYMPLISFLALFIFTYLNVLPFSYKLSVLALVYCLTILLPQLLIFAYRSMKGWQAVHLRRREHRVVPYILSILSYLTCLYVLNELHMPRYMGGIIVSALLIQISCAVVNIWWKVSTHSAAMGGLIGGLLAFSLLFMFNPVYWLCVAVLLAGVVGSCRMLLRQHSLGQVLVGTLIGIIFGFWGILLPFPSILH</sequence>
<dbReference type="AlphaFoldDB" id="A0A9E2L5H5"/>
<evidence type="ECO:0008006" key="4">
    <source>
        <dbReference type="Google" id="ProtNLM"/>
    </source>
</evidence>
<proteinExistence type="predicted"/>
<evidence type="ECO:0000313" key="2">
    <source>
        <dbReference type="EMBL" id="MBU3852345.1"/>
    </source>
</evidence>
<feature type="transmembrane region" description="Helical" evidence="1">
    <location>
        <begin position="20"/>
        <end position="39"/>
    </location>
</feature>
<name>A0A9E2L5H5_9BACT</name>
<evidence type="ECO:0000256" key="1">
    <source>
        <dbReference type="SAM" id="Phobius"/>
    </source>
</evidence>
<reference evidence="2" key="1">
    <citation type="journal article" date="2021" name="PeerJ">
        <title>Extensive microbial diversity within the chicken gut microbiome revealed by metagenomics and culture.</title>
        <authorList>
            <person name="Gilroy R."/>
            <person name="Ravi A."/>
            <person name="Getino M."/>
            <person name="Pursley I."/>
            <person name="Horton D.L."/>
            <person name="Alikhan N.F."/>
            <person name="Baker D."/>
            <person name="Gharbi K."/>
            <person name="Hall N."/>
            <person name="Watson M."/>
            <person name="Adriaenssens E.M."/>
            <person name="Foster-Nyarko E."/>
            <person name="Jarju S."/>
            <person name="Secka A."/>
            <person name="Antonio M."/>
            <person name="Oren A."/>
            <person name="Chaudhuri R.R."/>
            <person name="La Ragione R."/>
            <person name="Hildebrand F."/>
            <person name="Pallen M.J."/>
        </authorList>
    </citation>
    <scope>NUCLEOTIDE SEQUENCE</scope>
    <source>
        <strain evidence="2">G3-2149</strain>
    </source>
</reference>
<dbReference type="Proteomes" id="UP000823865">
    <property type="component" value="Unassembled WGS sequence"/>
</dbReference>
<organism evidence="2 3">
    <name type="scientific">Candidatus Paraprevotella stercoravium</name>
    <dbReference type="NCBI Taxonomy" id="2838725"/>
    <lineage>
        <taxon>Bacteria</taxon>
        <taxon>Pseudomonadati</taxon>
        <taxon>Bacteroidota</taxon>
        <taxon>Bacteroidia</taxon>
        <taxon>Bacteroidales</taxon>
        <taxon>Prevotellaceae</taxon>
        <taxon>Paraprevotella</taxon>
    </lineage>
</organism>